<dbReference type="InterPro" id="IPR029046">
    <property type="entry name" value="LolA/LolB/LppX"/>
</dbReference>
<evidence type="ECO:0008006" key="3">
    <source>
        <dbReference type="Google" id="ProtNLM"/>
    </source>
</evidence>
<dbReference type="AlphaFoldDB" id="A0A3M8C6C5"/>
<proteinExistence type="predicted"/>
<evidence type="ECO:0000313" key="2">
    <source>
        <dbReference type="Proteomes" id="UP000282028"/>
    </source>
</evidence>
<accession>A0A3M8C6C5</accession>
<evidence type="ECO:0000313" key="1">
    <source>
        <dbReference type="EMBL" id="RNB71209.1"/>
    </source>
</evidence>
<protein>
    <recommendedName>
        <fullName evidence="3">Outer membrane lipoprotein carrier protein LolA</fullName>
    </recommendedName>
</protein>
<dbReference type="Gene3D" id="2.50.20.10">
    <property type="entry name" value="Lipoprotein localisation LolA/LolB/LppX"/>
    <property type="match status" value="1"/>
</dbReference>
<name>A0A3M8C6C5_9BACL</name>
<gene>
    <name evidence="1" type="ORF">EDM52_16130</name>
</gene>
<comment type="caution">
    <text evidence="1">The sequence shown here is derived from an EMBL/GenBank/DDBJ whole genome shotgun (WGS) entry which is preliminary data.</text>
</comment>
<keyword evidence="2" id="KW-1185">Reference proteome</keyword>
<dbReference type="Proteomes" id="UP000282028">
    <property type="component" value="Unassembled WGS sequence"/>
</dbReference>
<dbReference type="SUPFAM" id="SSF89392">
    <property type="entry name" value="Prokaryotic lipoproteins and lipoprotein localization factors"/>
    <property type="match status" value="1"/>
</dbReference>
<sequence length="231" mass="25814">MAASATQNQNQNQNQTQTARLIEEILAKKRVPVYAECTSTVYQFNFNRYDITKLIYWDNTANGLYRDEASTMSDGPVHQVVSKDGKTTIYKVGDPRAIVYPAPTTFAASIDPVYNLNKLKATTDITLAGEEQISNRPTYHFVGKGKAVPIPPNMPVLEASKNRKYPDLELWIDKETGIVMKSKGDHFETLVTKLDVAPPFAPDTFTLTLPQGVKTVTQEDLMKEEQAKQTP</sequence>
<organism evidence="1 2">
    <name type="scientific">Brevibacillus invocatus</name>
    <dbReference type="NCBI Taxonomy" id="173959"/>
    <lineage>
        <taxon>Bacteria</taxon>
        <taxon>Bacillati</taxon>
        <taxon>Bacillota</taxon>
        <taxon>Bacilli</taxon>
        <taxon>Bacillales</taxon>
        <taxon>Paenibacillaceae</taxon>
        <taxon>Brevibacillus</taxon>
    </lineage>
</organism>
<reference evidence="1 2" key="1">
    <citation type="submission" date="2018-10" db="EMBL/GenBank/DDBJ databases">
        <title>Phylogenomics of Brevibacillus.</title>
        <authorList>
            <person name="Dunlap C."/>
        </authorList>
    </citation>
    <scope>NUCLEOTIDE SEQUENCE [LARGE SCALE GENOMIC DNA]</scope>
    <source>
        <strain evidence="1 2">JCM 12215</strain>
    </source>
</reference>
<dbReference type="EMBL" id="RHHR01000029">
    <property type="protein sequence ID" value="RNB71209.1"/>
    <property type="molecule type" value="Genomic_DNA"/>
</dbReference>